<dbReference type="VEuPathDB" id="MicrosporidiaDB:NEDG_00658"/>
<dbReference type="STRING" id="1805483.A0A177EC52"/>
<dbReference type="RefSeq" id="XP_067544173.1">
    <property type="nucleotide sequence ID" value="XM_067688076.1"/>
</dbReference>
<name>A0A177EC52_9MICR</name>
<dbReference type="GO" id="GO:0003735">
    <property type="term" value="F:structural constituent of ribosome"/>
    <property type="evidence" value="ECO:0007669"/>
    <property type="project" value="InterPro"/>
</dbReference>
<dbReference type="SMART" id="SM01393">
    <property type="entry name" value="Ribosomal_L32e"/>
    <property type="match status" value="1"/>
</dbReference>
<dbReference type="InterPro" id="IPR036351">
    <property type="entry name" value="Ribosomal_eL32_sf"/>
</dbReference>
<gene>
    <name evidence="4" type="ORF">NEDG_00658</name>
</gene>
<dbReference type="PANTHER" id="PTHR23413:SF1">
    <property type="entry name" value="RIBOSOMAL PROTEIN L32"/>
    <property type="match status" value="1"/>
</dbReference>
<protein>
    <submittedName>
        <fullName evidence="4">Large subunit ribosomal protein L32e</fullName>
    </submittedName>
</protein>
<comment type="similarity">
    <text evidence="1">Belongs to the eukaryotic ribosomal protein eL32 family.</text>
</comment>
<keyword evidence="3" id="KW-0687">Ribonucleoprotein</keyword>
<evidence type="ECO:0000256" key="2">
    <source>
        <dbReference type="ARBA" id="ARBA00022980"/>
    </source>
</evidence>
<reference evidence="4 5" key="1">
    <citation type="submission" date="2016-02" db="EMBL/GenBank/DDBJ databases">
        <title>Discovery of a natural microsporidian pathogen with a broad tissue tropism in Caenorhabditis elegans.</title>
        <authorList>
            <person name="Luallen R.J."/>
            <person name="Reinke A.W."/>
            <person name="Tong L."/>
            <person name="Botts M.R."/>
            <person name="Felix M.-A."/>
            <person name="Troemel E.R."/>
        </authorList>
    </citation>
    <scope>NUCLEOTIDE SEQUENCE [LARGE SCALE GENOMIC DNA]</scope>
    <source>
        <strain evidence="4 5">JUm2807</strain>
    </source>
</reference>
<dbReference type="OrthoDB" id="268693at2759"/>
<proteinExistence type="inferred from homology"/>
<evidence type="ECO:0000256" key="1">
    <source>
        <dbReference type="ARBA" id="ARBA00008431"/>
    </source>
</evidence>
<dbReference type="AlphaFoldDB" id="A0A177EC52"/>
<dbReference type="GeneID" id="93647008"/>
<keyword evidence="5" id="KW-1185">Reference proteome</keyword>
<sequence>MNGLLKTTPIVQFVKVKKTKREFNRFQSDQFKRVKPSWRKPKGIDNKVRKRLRGTMVMPSIGFKGNNLVRHILPNGFKKVIISNIGDLEALTSLNRVYCGEIAHGVGAKKRVDIVKRAADLGIVLTNGESRLTVEKLD</sequence>
<dbReference type="CDD" id="cd00513">
    <property type="entry name" value="Ribosomal_L32_L32e"/>
    <property type="match status" value="1"/>
</dbReference>
<dbReference type="Pfam" id="PF01655">
    <property type="entry name" value="Ribosomal_L32e"/>
    <property type="match status" value="1"/>
</dbReference>
<comment type="caution">
    <text evidence="4">The sequence shown here is derived from an EMBL/GenBank/DDBJ whole genome shotgun (WGS) entry which is preliminary data.</text>
</comment>
<organism evidence="4 5">
    <name type="scientific">Nematocida displodere</name>
    <dbReference type="NCBI Taxonomy" id="1805483"/>
    <lineage>
        <taxon>Eukaryota</taxon>
        <taxon>Fungi</taxon>
        <taxon>Fungi incertae sedis</taxon>
        <taxon>Microsporidia</taxon>
        <taxon>Nematocida</taxon>
    </lineage>
</organism>
<dbReference type="GO" id="GO:0006412">
    <property type="term" value="P:translation"/>
    <property type="evidence" value="ECO:0007669"/>
    <property type="project" value="InterPro"/>
</dbReference>
<dbReference type="EMBL" id="LTDL01000040">
    <property type="protein sequence ID" value="OAG29525.1"/>
    <property type="molecule type" value="Genomic_DNA"/>
</dbReference>
<keyword evidence="2 4" id="KW-0689">Ribosomal protein</keyword>
<evidence type="ECO:0000313" key="5">
    <source>
        <dbReference type="Proteomes" id="UP000185944"/>
    </source>
</evidence>
<dbReference type="InterPro" id="IPR001515">
    <property type="entry name" value="Ribosomal_eL32"/>
</dbReference>
<evidence type="ECO:0000313" key="4">
    <source>
        <dbReference type="EMBL" id="OAG29525.1"/>
    </source>
</evidence>
<dbReference type="PANTHER" id="PTHR23413">
    <property type="entry name" value="60S RIBOSOMAL PROTEIN L32 AND DNA-DIRECTED RNA POLYMERASE II, SUBUNIT N"/>
    <property type="match status" value="1"/>
</dbReference>
<dbReference type="Proteomes" id="UP000185944">
    <property type="component" value="Unassembled WGS sequence"/>
</dbReference>
<accession>A0A177EC52</accession>
<evidence type="ECO:0000256" key="3">
    <source>
        <dbReference type="ARBA" id="ARBA00023274"/>
    </source>
</evidence>
<dbReference type="GO" id="GO:0022625">
    <property type="term" value="C:cytosolic large ribosomal subunit"/>
    <property type="evidence" value="ECO:0007669"/>
    <property type="project" value="TreeGrafter"/>
</dbReference>
<dbReference type="SUPFAM" id="SSF52042">
    <property type="entry name" value="Ribosomal protein L32e"/>
    <property type="match status" value="1"/>
</dbReference>